<gene>
    <name evidence="4" type="ORF">BI347_08955</name>
</gene>
<dbReference type="Gene3D" id="3.40.250.10">
    <property type="entry name" value="Rhodanese-like domain"/>
    <property type="match status" value="2"/>
</dbReference>
<evidence type="ECO:0000313" key="5">
    <source>
        <dbReference type="Proteomes" id="UP000180088"/>
    </source>
</evidence>
<dbReference type="PANTHER" id="PTHR11364:SF27">
    <property type="entry name" value="SULFURTRANSFERASE"/>
    <property type="match status" value="1"/>
</dbReference>
<evidence type="ECO:0000256" key="1">
    <source>
        <dbReference type="ARBA" id="ARBA00022679"/>
    </source>
</evidence>
<evidence type="ECO:0000259" key="3">
    <source>
        <dbReference type="PROSITE" id="PS50206"/>
    </source>
</evidence>
<feature type="domain" description="Rhodanese" evidence="3">
    <location>
        <begin position="15"/>
        <end position="134"/>
    </location>
</feature>
<dbReference type="GO" id="GO:0004792">
    <property type="term" value="F:thiosulfate-cyanide sulfurtransferase activity"/>
    <property type="evidence" value="ECO:0007669"/>
    <property type="project" value="TreeGrafter"/>
</dbReference>
<dbReference type="CDD" id="cd01448">
    <property type="entry name" value="TST_Repeat_1"/>
    <property type="match status" value="1"/>
</dbReference>
<dbReference type="AlphaFoldDB" id="A0A1S1X2L7"/>
<dbReference type="InterPro" id="IPR045078">
    <property type="entry name" value="TST/MPST-like"/>
</dbReference>
<dbReference type="OrthoDB" id="9781034at2"/>
<reference evidence="4 5" key="1">
    <citation type="submission" date="2016-09" db="EMBL/GenBank/DDBJ databases">
        <title>Chromobacterium muskegensis sp. nov., an insecticidal bacterium isolated from Sphagnum bogs.</title>
        <authorList>
            <person name="Sparks M.E."/>
            <person name="Blackburn M.B."/>
            <person name="Gundersen-Rindal D.E."/>
            <person name="Mitchell A."/>
            <person name="Farrar R."/>
            <person name="Kuhar D."/>
        </authorList>
    </citation>
    <scope>NUCLEOTIDE SEQUENCE [LARGE SCALE GENOMIC DNA]</scope>
    <source>
        <strain evidence="4 5">37-2</strain>
    </source>
</reference>
<dbReference type="FunFam" id="3.40.250.10:FF:000035">
    <property type="entry name" value="Thiosulfate sulfurtransferase"/>
    <property type="match status" value="1"/>
</dbReference>
<name>A0A1S1X2L7_9NEIS</name>
<organism evidence="4 5">
    <name type="scientific">Chromobacterium sphagni</name>
    <dbReference type="NCBI Taxonomy" id="1903179"/>
    <lineage>
        <taxon>Bacteria</taxon>
        <taxon>Pseudomonadati</taxon>
        <taxon>Pseudomonadota</taxon>
        <taxon>Betaproteobacteria</taxon>
        <taxon>Neisseriales</taxon>
        <taxon>Chromobacteriaceae</taxon>
        <taxon>Chromobacterium</taxon>
    </lineage>
</organism>
<comment type="caution">
    <text evidence="4">The sequence shown here is derived from an EMBL/GenBank/DDBJ whole genome shotgun (WGS) entry which is preliminary data.</text>
</comment>
<evidence type="ECO:0000256" key="2">
    <source>
        <dbReference type="ARBA" id="ARBA00022737"/>
    </source>
</evidence>
<feature type="domain" description="Rhodanese" evidence="3">
    <location>
        <begin position="164"/>
        <end position="278"/>
    </location>
</feature>
<dbReference type="SMART" id="SM00450">
    <property type="entry name" value="RHOD"/>
    <property type="match status" value="2"/>
</dbReference>
<dbReference type="Proteomes" id="UP000180088">
    <property type="component" value="Unassembled WGS sequence"/>
</dbReference>
<keyword evidence="2" id="KW-0677">Repeat</keyword>
<dbReference type="InterPro" id="IPR036873">
    <property type="entry name" value="Rhodanese-like_dom_sf"/>
</dbReference>
<keyword evidence="1" id="KW-0808">Transferase</keyword>
<protein>
    <submittedName>
        <fullName evidence="4">3-mercaptopyruvate sulfurtransferase</fullName>
    </submittedName>
</protein>
<dbReference type="Pfam" id="PF00581">
    <property type="entry name" value="Rhodanese"/>
    <property type="match status" value="2"/>
</dbReference>
<dbReference type="EMBL" id="MKCS01000001">
    <property type="protein sequence ID" value="OHX13628.1"/>
    <property type="molecule type" value="Genomic_DNA"/>
</dbReference>
<dbReference type="InterPro" id="IPR001763">
    <property type="entry name" value="Rhodanese-like_dom"/>
</dbReference>
<sequence>MYTTLISPAQLAGLSSERLVVLDCRFQLDQPDYGHAAHAASHIPGAHYLHLDYHLSGSKNGHNGRHPLPDGQRLAVDLGAIGVDEDSQVVAYDDGAGQYAARAWWLLRWLGHEQVAVLDGGFAAWRAGGGAVDAKTPQRRSCRFAIRPPLQQAVDAGAVQANLASRDFTVVDARSGERFRGIGETIDPVAGHIPGAANRFFMSNLDAGQRYKPAAQLRAEWEALLGAGFDPASIVHQCGSGVTACHNLLAMEIAGFSGSRLYPGSWSEWCSDPARPVER</sequence>
<proteinExistence type="predicted"/>
<dbReference type="PROSITE" id="PS50206">
    <property type="entry name" value="RHODANESE_3"/>
    <property type="match status" value="2"/>
</dbReference>
<accession>A0A1S1X2L7</accession>
<dbReference type="STRING" id="1903179.BI347_08955"/>
<dbReference type="SUPFAM" id="SSF52821">
    <property type="entry name" value="Rhodanese/Cell cycle control phosphatase"/>
    <property type="match status" value="2"/>
</dbReference>
<dbReference type="CDD" id="cd01449">
    <property type="entry name" value="TST_Repeat_2"/>
    <property type="match status" value="1"/>
</dbReference>
<evidence type="ECO:0000313" key="4">
    <source>
        <dbReference type="EMBL" id="OHX13628.1"/>
    </source>
</evidence>
<dbReference type="PANTHER" id="PTHR11364">
    <property type="entry name" value="THIOSULFATE SULFERTANSFERASE"/>
    <property type="match status" value="1"/>
</dbReference>
<dbReference type="RefSeq" id="WP_071115738.1">
    <property type="nucleotide sequence ID" value="NZ_MKCS01000001.1"/>
</dbReference>